<evidence type="ECO:0000256" key="2">
    <source>
        <dbReference type="ARBA" id="ARBA00012261"/>
    </source>
</evidence>
<comment type="catalytic activity">
    <reaction evidence="5">
        <text>L-methionyl-tRNA(fMet) + (6R)-10-formyltetrahydrofolate = N-formyl-L-methionyl-tRNA(fMet) + (6S)-5,6,7,8-tetrahydrofolate + H(+)</text>
        <dbReference type="Rhea" id="RHEA:24380"/>
        <dbReference type="Rhea" id="RHEA-COMP:9952"/>
        <dbReference type="Rhea" id="RHEA-COMP:9953"/>
        <dbReference type="ChEBI" id="CHEBI:15378"/>
        <dbReference type="ChEBI" id="CHEBI:57453"/>
        <dbReference type="ChEBI" id="CHEBI:78530"/>
        <dbReference type="ChEBI" id="CHEBI:78844"/>
        <dbReference type="ChEBI" id="CHEBI:195366"/>
        <dbReference type="EC" id="2.1.2.9"/>
    </reaction>
</comment>
<dbReference type="CDD" id="cd08704">
    <property type="entry name" value="Met_tRNA_FMT_C"/>
    <property type="match status" value="1"/>
</dbReference>
<evidence type="ECO:0000313" key="9">
    <source>
        <dbReference type="Proteomes" id="UP001580928"/>
    </source>
</evidence>
<dbReference type="GO" id="GO:0004479">
    <property type="term" value="F:methionyl-tRNA formyltransferase activity"/>
    <property type="evidence" value="ECO:0007669"/>
    <property type="project" value="UniProtKB-EC"/>
</dbReference>
<dbReference type="PANTHER" id="PTHR11138:SF5">
    <property type="entry name" value="METHIONYL-TRNA FORMYLTRANSFERASE, MITOCHONDRIAL"/>
    <property type="match status" value="1"/>
</dbReference>
<dbReference type="InterPro" id="IPR005794">
    <property type="entry name" value="Fmt"/>
</dbReference>
<dbReference type="EC" id="2.1.2.9" evidence="2 5"/>
<dbReference type="Pfam" id="PF02911">
    <property type="entry name" value="Formyl_trans_C"/>
    <property type="match status" value="1"/>
</dbReference>
<dbReference type="SUPFAM" id="SSF53328">
    <property type="entry name" value="Formyltransferase"/>
    <property type="match status" value="1"/>
</dbReference>
<dbReference type="HAMAP" id="MF_00182">
    <property type="entry name" value="Formyl_trans"/>
    <property type="match status" value="1"/>
</dbReference>
<keyword evidence="3 5" id="KW-0808">Transferase</keyword>
<dbReference type="InterPro" id="IPR002376">
    <property type="entry name" value="Formyl_transf_N"/>
</dbReference>
<dbReference type="InterPro" id="IPR041711">
    <property type="entry name" value="Met-tRNA-FMT_N"/>
</dbReference>
<dbReference type="InterPro" id="IPR005793">
    <property type="entry name" value="Formyl_trans_C"/>
</dbReference>
<evidence type="ECO:0000256" key="4">
    <source>
        <dbReference type="ARBA" id="ARBA00022917"/>
    </source>
</evidence>
<dbReference type="Proteomes" id="UP001580928">
    <property type="component" value="Unassembled WGS sequence"/>
</dbReference>
<proteinExistence type="inferred from homology"/>
<evidence type="ECO:0000256" key="1">
    <source>
        <dbReference type="ARBA" id="ARBA00010699"/>
    </source>
</evidence>
<keyword evidence="9" id="KW-1185">Reference proteome</keyword>
<accession>A0ABV5CDD0</accession>
<dbReference type="Pfam" id="PF00551">
    <property type="entry name" value="Formyl_trans_N"/>
    <property type="match status" value="1"/>
</dbReference>
<dbReference type="InterPro" id="IPR011034">
    <property type="entry name" value="Formyl_transferase-like_C_sf"/>
</dbReference>
<feature type="binding site" evidence="5">
    <location>
        <begin position="108"/>
        <end position="111"/>
    </location>
    <ligand>
        <name>(6S)-5,6,7,8-tetrahydrofolate</name>
        <dbReference type="ChEBI" id="CHEBI:57453"/>
    </ligand>
</feature>
<feature type="domain" description="Formyl transferase N-terminal" evidence="6">
    <location>
        <begin position="3"/>
        <end position="178"/>
    </location>
</feature>
<dbReference type="Gene3D" id="3.40.50.12230">
    <property type="match status" value="1"/>
</dbReference>
<evidence type="ECO:0000256" key="3">
    <source>
        <dbReference type="ARBA" id="ARBA00022679"/>
    </source>
</evidence>
<comment type="function">
    <text evidence="5">Attaches a formyl group to the free amino group of methionyl-tRNA(fMet). The formyl group appears to play a dual role in the initiator identity of N-formylmethionyl-tRNA by promoting its recognition by IF2 and preventing the misappropriation of this tRNA by the elongation apparatus.</text>
</comment>
<comment type="caution">
    <text evidence="8">The sequence shown here is derived from an EMBL/GenBank/DDBJ whole genome shotgun (WGS) entry which is preliminary data.</text>
</comment>
<evidence type="ECO:0000259" key="6">
    <source>
        <dbReference type="Pfam" id="PF00551"/>
    </source>
</evidence>
<reference evidence="8 9" key="1">
    <citation type="submission" date="2024-04" db="EMBL/GenBank/DDBJ databases">
        <title>Albibacterium profundi sp. nov., isolated from sediment of the Challenger Deep of Mariana Trench.</title>
        <authorList>
            <person name="Wang Y."/>
        </authorList>
    </citation>
    <scope>NUCLEOTIDE SEQUENCE [LARGE SCALE GENOMIC DNA]</scope>
    <source>
        <strain evidence="8 9">RHL897</strain>
    </source>
</reference>
<dbReference type="CDD" id="cd08646">
    <property type="entry name" value="FMT_core_Met-tRNA-FMT_N"/>
    <property type="match status" value="1"/>
</dbReference>
<dbReference type="NCBIfam" id="TIGR00460">
    <property type="entry name" value="fmt"/>
    <property type="match status" value="1"/>
</dbReference>
<dbReference type="RefSeq" id="WP_375556208.1">
    <property type="nucleotide sequence ID" value="NZ_JBBVGT010000002.1"/>
</dbReference>
<dbReference type="SUPFAM" id="SSF50486">
    <property type="entry name" value="FMT C-terminal domain-like"/>
    <property type="match status" value="1"/>
</dbReference>
<dbReference type="EMBL" id="JBBVGT010000002">
    <property type="protein sequence ID" value="MFB5944645.1"/>
    <property type="molecule type" value="Genomic_DNA"/>
</dbReference>
<dbReference type="InterPro" id="IPR036477">
    <property type="entry name" value="Formyl_transf_N_sf"/>
</dbReference>
<organism evidence="8 9">
    <name type="scientific">Albibacterium profundi</name>
    <dbReference type="NCBI Taxonomy" id="3134906"/>
    <lineage>
        <taxon>Bacteria</taxon>
        <taxon>Pseudomonadati</taxon>
        <taxon>Bacteroidota</taxon>
        <taxon>Sphingobacteriia</taxon>
        <taxon>Sphingobacteriales</taxon>
        <taxon>Sphingobacteriaceae</taxon>
        <taxon>Albibacterium</taxon>
    </lineage>
</organism>
<name>A0ABV5CDD0_9SPHI</name>
<comment type="similarity">
    <text evidence="1 5">Belongs to the Fmt family.</text>
</comment>
<evidence type="ECO:0000259" key="7">
    <source>
        <dbReference type="Pfam" id="PF02911"/>
    </source>
</evidence>
<dbReference type="InterPro" id="IPR044135">
    <property type="entry name" value="Met-tRNA-FMT_C"/>
</dbReference>
<keyword evidence="4 5" id="KW-0648">Protein biosynthesis</keyword>
<protein>
    <recommendedName>
        <fullName evidence="2 5">Methionyl-tRNA formyltransferase</fullName>
        <ecNumber evidence="2 5">2.1.2.9</ecNumber>
    </recommendedName>
</protein>
<feature type="domain" description="Formyl transferase C-terminal" evidence="7">
    <location>
        <begin position="204"/>
        <end position="301"/>
    </location>
</feature>
<gene>
    <name evidence="5 8" type="primary">fmt</name>
    <name evidence="8" type="ORF">WKR92_02245</name>
</gene>
<dbReference type="PANTHER" id="PTHR11138">
    <property type="entry name" value="METHIONYL-TRNA FORMYLTRANSFERASE"/>
    <property type="match status" value="1"/>
</dbReference>
<evidence type="ECO:0000256" key="5">
    <source>
        <dbReference type="HAMAP-Rule" id="MF_00182"/>
    </source>
</evidence>
<sequence>MSIIFMGTPDFAVASLKALLDAGENVIAVVTATDKPAGRGQRLQQSAVKRYAMEQGLPVMQPRNLKDPEFLRELKSYGAELQVVVAFRMLPEAVWNMPEKGTINLHASLLPQYRGAAPINHAIINGEKESGVTTFLLQHEIDTGNILFSEKVYIASDATAGDLHDDLMNVGATLLVKTVQALKKGGAIEKPQRAEPNTLKPAPKIHKEDCKIDWSQSVENVYNFIRGLSPYPTAYTYLQGKMLKIFQAKPIYETPHIPVGDFTSDGKHFLHFACKDGYIAVETLQIEGKKRMGTADFLRGYAINSIN</sequence>
<evidence type="ECO:0000313" key="8">
    <source>
        <dbReference type="EMBL" id="MFB5944645.1"/>
    </source>
</evidence>